<dbReference type="OrthoDB" id="9866459at2"/>
<keyword evidence="4" id="KW-1185">Reference proteome</keyword>
<keyword evidence="2" id="KW-0812">Transmembrane</keyword>
<feature type="compositionally biased region" description="Low complexity" evidence="1">
    <location>
        <begin position="361"/>
        <end position="373"/>
    </location>
</feature>
<feature type="region of interest" description="Disordered" evidence="1">
    <location>
        <begin position="355"/>
        <end position="523"/>
    </location>
</feature>
<feature type="transmembrane region" description="Helical" evidence="2">
    <location>
        <begin position="232"/>
        <end position="253"/>
    </location>
</feature>
<dbReference type="Pfam" id="PF19590">
    <property type="entry name" value="TrbL_3"/>
    <property type="match status" value="1"/>
</dbReference>
<dbReference type="RefSeq" id="WP_068899950.1">
    <property type="nucleotide sequence ID" value="NZ_BDCX01000011.1"/>
</dbReference>
<evidence type="ECO:0000313" key="4">
    <source>
        <dbReference type="Proteomes" id="UP000077701"/>
    </source>
</evidence>
<feature type="transmembrane region" description="Helical" evidence="2">
    <location>
        <begin position="81"/>
        <end position="104"/>
    </location>
</feature>
<feature type="transmembrane region" description="Helical" evidence="2">
    <location>
        <begin position="201"/>
        <end position="220"/>
    </location>
</feature>
<dbReference type="EMBL" id="BDCX01000011">
    <property type="protein sequence ID" value="GAT68967.1"/>
    <property type="molecule type" value="Genomic_DNA"/>
</dbReference>
<protein>
    <submittedName>
        <fullName evidence="3">Conjugal transfer protein TrbL</fullName>
    </submittedName>
</protein>
<evidence type="ECO:0000256" key="2">
    <source>
        <dbReference type="SAM" id="Phobius"/>
    </source>
</evidence>
<feature type="compositionally biased region" description="Polar residues" evidence="1">
    <location>
        <begin position="319"/>
        <end position="332"/>
    </location>
</feature>
<feature type="compositionally biased region" description="Pro residues" evidence="1">
    <location>
        <begin position="463"/>
        <end position="485"/>
    </location>
</feature>
<feature type="compositionally biased region" description="Low complexity" evidence="1">
    <location>
        <begin position="382"/>
        <end position="394"/>
    </location>
</feature>
<reference evidence="3 4" key="1">
    <citation type="journal article" date="2016" name="Genome Announc.">
        <title>Draft Genome Sequence of Planomonospora sphaerica JCM9374, a Rare Actinomycete.</title>
        <authorList>
            <person name="Dohra H."/>
            <person name="Suzuki T."/>
            <person name="Inoue Y."/>
            <person name="Kodani S."/>
        </authorList>
    </citation>
    <scope>NUCLEOTIDE SEQUENCE [LARGE SCALE GENOMIC DNA]</scope>
    <source>
        <strain evidence="3 4">JCM 9374</strain>
    </source>
</reference>
<feature type="compositionally biased region" description="Pro residues" evidence="1">
    <location>
        <begin position="415"/>
        <end position="448"/>
    </location>
</feature>
<organism evidence="3 4">
    <name type="scientific">Planomonospora sphaerica</name>
    <dbReference type="NCBI Taxonomy" id="161355"/>
    <lineage>
        <taxon>Bacteria</taxon>
        <taxon>Bacillati</taxon>
        <taxon>Actinomycetota</taxon>
        <taxon>Actinomycetes</taxon>
        <taxon>Streptosporangiales</taxon>
        <taxon>Streptosporangiaceae</taxon>
        <taxon>Planomonospora</taxon>
    </lineage>
</organism>
<feature type="compositionally biased region" description="Gly residues" evidence="1">
    <location>
        <begin position="298"/>
        <end position="308"/>
    </location>
</feature>
<dbReference type="Proteomes" id="UP000077701">
    <property type="component" value="Unassembled WGS sequence"/>
</dbReference>
<dbReference type="InterPro" id="IPR045782">
    <property type="entry name" value="TrbL_3"/>
</dbReference>
<gene>
    <name evidence="3" type="ORF">PS9374_04632</name>
</gene>
<keyword evidence="2" id="KW-1133">Transmembrane helix</keyword>
<feature type="compositionally biased region" description="Pro residues" evidence="1">
    <location>
        <begin position="500"/>
        <end position="523"/>
    </location>
</feature>
<dbReference type="STRING" id="161355.PS9374_04632"/>
<evidence type="ECO:0000256" key="1">
    <source>
        <dbReference type="SAM" id="MobiDB-lite"/>
    </source>
</evidence>
<feature type="region of interest" description="Disordered" evidence="1">
    <location>
        <begin position="298"/>
        <end position="339"/>
    </location>
</feature>
<name>A0A171DJF4_9ACTN</name>
<sequence>MVKDVENSILTLISETTIWLAQKITTAIEEHGRLDLRAQWFTDLYGTIRALAAMVALIALLVSVLFAALSRDGGELGRTLVRVLTAGLTTGLVVVIVMLAHRLIDEFCVMVLGEGGWDAVTNRILTPVGYLWKVSRGGSPEQPFVLMVLLSLALLFAFAVIWVEMVIRRMLIDLCVMMWPLAAAGSVWSGARVWTARLRDTIISLLLVKLIIIMLLRMSAGLLESADSPDDLLVAVGLFWLGAFSPFLVAKLIGLVNGALSPGGTGEGLRQAAAGATMAAAGKAVGMVSRLAAKGAGAAGGAMMGGGRTPMPQLGEPGQQETTPPGGEQNTPAERGGGAVKPIDAEVLRRMGHPVHIPHTGAGHSPPAGSSPGSGPGRHARPQPATPQASPQTTGNGNPVPASHGAPPATSTPHGAPPPASTPNGPPPASTEPGSGAPPPTAPLPPPVQRTYTPVPAAVQPPLGGPPPPPGPGRTATPPPPPLPPRTVRELRGYEGAEPVPAPPPPPSTPPAPDPPPPPKEQP</sequence>
<accession>A0A171DJF4</accession>
<dbReference type="AlphaFoldDB" id="A0A171DJF4"/>
<proteinExistence type="predicted"/>
<feature type="transmembrane region" description="Helical" evidence="2">
    <location>
        <begin position="50"/>
        <end position="69"/>
    </location>
</feature>
<comment type="caution">
    <text evidence="3">The sequence shown here is derived from an EMBL/GenBank/DDBJ whole genome shotgun (WGS) entry which is preliminary data.</text>
</comment>
<keyword evidence="2" id="KW-0472">Membrane</keyword>
<evidence type="ECO:0000313" key="3">
    <source>
        <dbReference type="EMBL" id="GAT68967.1"/>
    </source>
</evidence>
<reference evidence="4" key="2">
    <citation type="submission" date="2016-04" db="EMBL/GenBank/DDBJ databases">
        <title>Planomonospora sphaerica JCM9374 whole genome shotgun sequence.</title>
        <authorList>
            <person name="Suzuki T."/>
            <person name="Dohra H."/>
            <person name="Kodani S."/>
        </authorList>
    </citation>
    <scope>NUCLEOTIDE SEQUENCE [LARGE SCALE GENOMIC DNA]</scope>
    <source>
        <strain evidence="4">JCM 9374</strain>
    </source>
</reference>
<feature type="transmembrane region" description="Helical" evidence="2">
    <location>
        <begin position="144"/>
        <end position="163"/>
    </location>
</feature>